<evidence type="ECO:0000313" key="7">
    <source>
        <dbReference type="Proteomes" id="UP000039865"/>
    </source>
</evidence>
<evidence type="ECO:0000256" key="4">
    <source>
        <dbReference type="ARBA" id="ARBA00023136"/>
    </source>
</evidence>
<keyword evidence="3 5" id="KW-1133">Transmembrane helix</keyword>
<accession>A0A077ZTY2</accession>
<dbReference type="Gene3D" id="1.20.120.550">
    <property type="entry name" value="Membrane associated eicosanoid/glutathione metabolism-like domain"/>
    <property type="match status" value="1"/>
</dbReference>
<dbReference type="InterPro" id="IPR001129">
    <property type="entry name" value="Membr-assoc_MAPEG"/>
</dbReference>
<sequence length="176" mass="20149">MVLNIIPDNHADLFPYVLIVMTAICLECFLTSFIQGSKRKVFTKIMEKFKDQHLQDFNKKPAAIGHPDCGYGRYSDELTYKEWFDYNNAQRVHLNFVEQLPIMMVLIYLAALKQPLAALILSCTYFACRLAYAISYIGGGPNLRIVATAPSFGIKWTLYGLSFYTVSCYLDQYPKN</sequence>
<feature type="transmembrane region" description="Helical" evidence="5">
    <location>
        <begin position="13"/>
        <end position="34"/>
    </location>
</feature>
<evidence type="ECO:0000256" key="2">
    <source>
        <dbReference type="ARBA" id="ARBA00022692"/>
    </source>
</evidence>
<gene>
    <name evidence="6" type="primary">Contig13924.g14863</name>
    <name evidence="6" type="ORF">STYLEM_2002</name>
</gene>
<evidence type="ECO:0000256" key="3">
    <source>
        <dbReference type="ARBA" id="ARBA00022989"/>
    </source>
</evidence>
<feature type="transmembrane region" description="Helical" evidence="5">
    <location>
        <begin position="116"/>
        <end position="134"/>
    </location>
</feature>
<dbReference type="GO" id="GO:0016020">
    <property type="term" value="C:membrane"/>
    <property type="evidence" value="ECO:0007669"/>
    <property type="project" value="UniProtKB-SubCell"/>
</dbReference>
<evidence type="ECO:0000256" key="5">
    <source>
        <dbReference type="SAM" id="Phobius"/>
    </source>
</evidence>
<dbReference type="EMBL" id="CCKQ01001934">
    <property type="protein sequence ID" value="CDW73034.1"/>
    <property type="molecule type" value="Genomic_DNA"/>
</dbReference>
<keyword evidence="2 5" id="KW-0812">Transmembrane</keyword>
<protein>
    <submittedName>
        <fullName evidence="6">Mapeg family protein</fullName>
    </submittedName>
</protein>
<comment type="subcellular location">
    <subcellularLocation>
        <location evidence="1">Membrane</location>
    </subcellularLocation>
</comment>
<proteinExistence type="predicted"/>
<keyword evidence="4 5" id="KW-0472">Membrane</keyword>
<name>A0A077ZTY2_STYLE</name>
<dbReference type="InParanoid" id="A0A077ZTY2"/>
<dbReference type="SUPFAM" id="SSF161084">
    <property type="entry name" value="MAPEG domain-like"/>
    <property type="match status" value="1"/>
</dbReference>
<dbReference type="Proteomes" id="UP000039865">
    <property type="component" value="Unassembled WGS sequence"/>
</dbReference>
<dbReference type="Pfam" id="PF01124">
    <property type="entry name" value="MAPEG"/>
    <property type="match status" value="1"/>
</dbReference>
<dbReference type="OrthoDB" id="312603at2759"/>
<reference evidence="6 7" key="1">
    <citation type="submission" date="2014-06" db="EMBL/GenBank/DDBJ databases">
        <authorList>
            <person name="Swart Estienne"/>
        </authorList>
    </citation>
    <scope>NUCLEOTIDE SEQUENCE [LARGE SCALE GENOMIC DNA]</scope>
    <source>
        <strain evidence="6 7">130c</strain>
    </source>
</reference>
<keyword evidence="7" id="KW-1185">Reference proteome</keyword>
<dbReference type="InterPro" id="IPR023352">
    <property type="entry name" value="MAPEG-like_dom_sf"/>
</dbReference>
<evidence type="ECO:0000256" key="1">
    <source>
        <dbReference type="ARBA" id="ARBA00004370"/>
    </source>
</evidence>
<organism evidence="6 7">
    <name type="scientific">Stylonychia lemnae</name>
    <name type="common">Ciliate</name>
    <dbReference type="NCBI Taxonomy" id="5949"/>
    <lineage>
        <taxon>Eukaryota</taxon>
        <taxon>Sar</taxon>
        <taxon>Alveolata</taxon>
        <taxon>Ciliophora</taxon>
        <taxon>Intramacronucleata</taxon>
        <taxon>Spirotrichea</taxon>
        <taxon>Stichotrichia</taxon>
        <taxon>Sporadotrichida</taxon>
        <taxon>Oxytrichidae</taxon>
        <taxon>Stylonychinae</taxon>
        <taxon>Stylonychia</taxon>
    </lineage>
</organism>
<dbReference type="AlphaFoldDB" id="A0A077ZTY2"/>
<evidence type="ECO:0000313" key="6">
    <source>
        <dbReference type="EMBL" id="CDW73034.1"/>
    </source>
</evidence>